<gene>
    <name evidence="1" type="ORF">MACK_003982</name>
</gene>
<dbReference type="Proteomes" id="UP000244811">
    <property type="component" value="Chromosome 4"/>
</dbReference>
<reference evidence="1" key="1">
    <citation type="submission" date="2022-07" db="EMBL/GenBank/DDBJ databases">
        <title>Evaluation of T. orientalis genome assembly methods using nanopore sequencing and analysis of variation between genomes.</title>
        <authorList>
            <person name="Yam J."/>
            <person name="Micallef M.L."/>
            <person name="Liu M."/>
            <person name="Djordjevic S.P."/>
            <person name="Bogema D.R."/>
            <person name="Jenkins C."/>
        </authorList>
    </citation>
    <scope>NUCLEOTIDE SEQUENCE</scope>
    <source>
        <strain evidence="1">Goon Nure</strain>
    </source>
</reference>
<dbReference type="AlphaFoldDB" id="A0A976XJN8"/>
<name>A0A976XJN8_THEOR</name>
<proteinExistence type="predicted"/>
<organism evidence="1 2">
    <name type="scientific">Theileria orientalis</name>
    <dbReference type="NCBI Taxonomy" id="68886"/>
    <lineage>
        <taxon>Eukaryota</taxon>
        <taxon>Sar</taxon>
        <taxon>Alveolata</taxon>
        <taxon>Apicomplexa</taxon>
        <taxon>Aconoidasida</taxon>
        <taxon>Piroplasmida</taxon>
        <taxon>Theileriidae</taxon>
        <taxon>Theileria</taxon>
    </lineage>
</organism>
<evidence type="ECO:0000313" key="1">
    <source>
        <dbReference type="EMBL" id="UVC50113.1"/>
    </source>
</evidence>
<accession>A0A976XJN8</accession>
<evidence type="ECO:0000313" key="2">
    <source>
        <dbReference type="Proteomes" id="UP000244811"/>
    </source>
</evidence>
<dbReference type="EMBL" id="CP056072">
    <property type="protein sequence ID" value="UVC50113.1"/>
    <property type="molecule type" value="Genomic_DNA"/>
</dbReference>
<sequence>MTINGLLRTSRILQAGKHLYLGNYRDFSLYEFAAPPRLQHVIVPVEKEVGVRSKLSPKCQSVFKHMDDPLKHLNGDDPYTPQVTIDDLTPEGKVLRGTGLHGPERTDVFRLVLYNRLKVRQLQRLVPSAKESIEDHKVTMASAWFTLSSMAVMAFMFKYGLDYALYHGHYPWTPARTDGTKGPGPMYWFMV</sequence>
<protein>
    <submittedName>
        <fullName evidence="1">Uncharacterized protein</fullName>
    </submittedName>
</protein>